<accession>A0A9Q3E4M4</accession>
<dbReference type="EMBL" id="AVOT02024181">
    <property type="protein sequence ID" value="MBW0514714.1"/>
    <property type="molecule type" value="Genomic_DNA"/>
</dbReference>
<dbReference type="Proteomes" id="UP000765509">
    <property type="component" value="Unassembled WGS sequence"/>
</dbReference>
<name>A0A9Q3E4M4_9BASI</name>
<dbReference type="AlphaFoldDB" id="A0A9Q3E4M4"/>
<evidence type="ECO:0000313" key="3">
    <source>
        <dbReference type="Proteomes" id="UP000765509"/>
    </source>
</evidence>
<reference evidence="2" key="1">
    <citation type="submission" date="2021-03" db="EMBL/GenBank/DDBJ databases">
        <title>Draft genome sequence of rust myrtle Austropuccinia psidii MF-1, a brazilian biotype.</title>
        <authorList>
            <person name="Quecine M.C."/>
            <person name="Pachon D.M.R."/>
            <person name="Bonatelli M.L."/>
            <person name="Correr F.H."/>
            <person name="Franceschini L.M."/>
            <person name="Leite T.F."/>
            <person name="Margarido G.R.A."/>
            <person name="Almeida C.A."/>
            <person name="Ferrarezi J.A."/>
            <person name="Labate C.A."/>
        </authorList>
    </citation>
    <scope>NUCLEOTIDE SEQUENCE</scope>
    <source>
        <strain evidence="2">MF-1</strain>
    </source>
</reference>
<evidence type="ECO:0000313" key="2">
    <source>
        <dbReference type="EMBL" id="MBW0514714.1"/>
    </source>
</evidence>
<comment type="caution">
    <text evidence="2">The sequence shown here is derived from an EMBL/GenBank/DDBJ whole genome shotgun (WGS) entry which is preliminary data.</text>
</comment>
<gene>
    <name evidence="2" type="ORF">O181_054429</name>
</gene>
<keyword evidence="3" id="KW-1185">Reference proteome</keyword>
<sequence length="179" mass="20320">MAFIDGKEKHDDFNSRMEENNPPPPKNVPKTAPVASSSNCNMKKKPQAQNKVKGKAPATKPYSQGYRIPSILQDAIENIFQMARTMMELQKKEEARLKYTKMISDILYGISNLYIAINDVKSHTSNENSSICNNLKTNNLIMSQINETLMCFEKGLREIKRFNNDNSFGNKLNEQSAII</sequence>
<organism evidence="2 3">
    <name type="scientific">Austropuccinia psidii MF-1</name>
    <dbReference type="NCBI Taxonomy" id="1389203"/>
    <lineage>
        <taxon>Eukaryota</taxon>
        <taxon>Fungi</taxon>
        <taxon>Dikarya</taxon>
        <taxon>Basidiomycota</taxon>
        <taxon>Pucciniomycotina</taxon>
        <taxon>Pucciniomycetes</taxon>
        <taxon>Pucciniales</taxon>
        <taxon>Sphaerophragmiaceae</taxon>
        <taxon>Austropuccinia</taxon>
    </lineage>
</organism>
<evidence type="ECO:0000256" key="1">
    <source>
        <dbReference type="SAM" id="MobiDB-lite"/>
    </source>
</evidence>
<feature type="compositionally biased region" description="Basic and acidic residues" evidence="1">
    <location>
        <begin position="1"/>
        <end position="19"/>
    </location>
</feature>
<protein>
    <submittedName>
        <fullName evidence="2">Uncharacterized protein</fullName>
    </submittedName>
</protein>
<feature type="region of interest" description="Disordered" evidence="1">
    <location>
        <begin position="1"/>
        <end position="60"/>
    </location>
</feature>
<proteinExistence type="predicted"/>